<dbReference type="AlphaFoldDB" id="A0A9P6NLQ0"/>
<evidence type="ECO:0000313" key="2">
    <source>
        <dbReference type="Proteomes" id="UP000886653"/>
    </source>
</evidence>
<gene>
    <name evidence="1" type="ORF">CROQUDRAFT_92737</name>
</gene>
<proteinExistence type="predicted"/>
<accession>A0A9P6NLQ0</accession>
<organism evidence="1 2">
    <name type="scientific">Cronartium quercuum f. sp. fusiforme G11</name>
    <dbReference type="NCBI Taxonomy" id="708437"/>
    <lineage>
        <taxon>Eukaryota</taxon>
        <taxon>Fungi</taxon>
        <taxon>Dikarya</taxon>
        <taxon>Basidiomycota</taxon>
        <taxon>Pucciniomycotina</taxon>
        <taxon>Pucciniomycetes</taxon>
        <taxon>Pucciniales</taxon>
        <taxon>Coleosporiaceae</taxon>
        <taxon>Cronartium</taxon>
    </lineage>
</organism>
<dbReference type="EMBL" id="MU167261">
    <property type="protein sequence ID" value="KAG0146434.1"/>
    <property type="molecule type" value="Genomic_DNA"/>
</dbReference>
<comment type="caution">
    <text evidence="1">The sequence shown here is derived from an EMBL/GenBank/DDBJ whole genome shotgun (WGS) entry which is preliminary data.</text>
</comment>
<dbReference type="Proteomes" id="UP000886653">
    <property type="component" value="Unassembled WGS sequence"/>
</dbReference>
<sequence length="167" mass="18933">MDHYRKGLSDSIWTQVPTYEETVSPRMRSMIVQAWNQTDSEVDVDAWARCSGLSLIHTFAYFRGLCSSRGAEILRSVVERTAPTKHTCGTFPGRTACYSTHKHGADIIVESDPTPFGRTKKMTIFSFGFGPSRLAFDEAIPHSLIPSHFFDHRIFYQAIELHLTPLH</sequence>
<keyword evidence="2" id="KW-1185">Reference proteome</keyword>
<protein>
    <submittedName>
        <fullName evidence="1">Uncharacterized protein</fullName>
    </submittedName>
</protein>
<name>A0A9P6NLQ0_9BASI</name>
<evidence type="ECO:0000313" key="1">
    <source>
        <dbReference type="EMBL" id="KAG0146434.1"/>
    </source>
</evidence>
<reference evidence="1" key="1">
    <citation type="submission" date="2013-11" db="EMBL/GenBank/DDBJ databases">
        <title>Genome sequence of the fusiform rust pathogen reveals effectors for host alternation and coevolution with pine.</title>
        <authorList>
            <consortium name="DOE Joint Genome Institute"/>
            <person name="Smith K."/>
            <person name="Pendleton A."/>
            <person name="Kubisiak T."/>
            <person name="Anderson C."/>
            <person name="Salamov A."/>
            <person name="Aerts A."/>
            <person name="Riley R."/>
            <person name="Clum A."/>
            <person name="Lindquist E."/>
            <person name="Ence D."/>
            <person name="Campbell M."/>
            <person name="Kronenberg Z."/>
            <person name="Feau N."/>
            <person name="Dhillon B."/>
            <person name="Hamelin R."/>
            <person name="Burleigh J."/>
            <person name="Smith J."/>
            <person name="Yandell M."/>
            <person name="Nelson C."/>
            <person name="Grigoriev I."/>
            <person name="Davis J."/>
        </authorList>
    </citation>
    <scope>NUCLEOTIDE SEQUENCE</scope>
    <source>
        <strain evidence="1">G11</strain>
    </source>
</reference>